<name>A0A367GTF2_9SPHI</name>
<dbReference type="SUPFAM" id="SSF53448">
    <property type="entry name" value="Nucleotide-diphospho-sugar transferases"/>
    <property type="match status" value="1"/>
</dbReference>
<dbReference type="Proteomes" id="UP000253209">
    <property type="component" value="Unassembled WGS sequence"/>
</dbReference>
<dbReference type="PANTHER" id="PTHR43179">
    <property type="entry name" value="RHAMNOSYLTRANSFERASE WBBL"/>
    <property type="match status" value="1"/>
</dbReference>
<accession>A0A367GTF2</accession>
<sequence>MFKPVVTIIIPTYKDWARLTLCIDALEKQTYPAELIQVIIVNNATDSTPDNYYIPANCTIISEHKPGSYSARNAGLKLAKGEIIGFTDSDCIPLPDWIESVVSVFATNPDIDRVGGRVELFFAGAEPLPIELYDTIYSFRQEENAAYGASVTANMFTRKKVFDEVGAFNSELFSSGDVEWGVRANKAGFKLKYADNVVVKHPARDSLTQMIKKTRRLASGKWKRNKPGYVQEIFGMIYKLRPKKAEWKKIARNGQHLSFAQRLKVFGIKWYLDSVRVFEGLRLLNGGKPYNDV</sequence>
<evidence type="ECO:0000259" key="4">
    <source>
        <dbReference type="Pfam" id="PF00535"/>
    </source>
</evidence>
<keyword evidence="2" id="KW-0328">Glycosyltransferase</keyword>
<keyword evidence="3 5" id="KW-0808">Transferase</keyword>
<protein>
    <submittedName>
        <fullName evidence="5">Glycosyltransferase family 2 protein</fullName>
    </submittedName>
</protein>
<evidence type="ECO:0000313" key="6">
    <source>
        <dbReference type="Proteomes" id="UP000253209"/>
    </source>
</evidence>
<dbReference type="OrthoDB" id="9801954at2"/>
<dbReference type="GO" id="GO:0016757">
    <property type="term" value="F:glycosyltransferase activity"/>
    <property type="evidence" value="ECO:0007669"/>
    <property type="project" value="UniProtKB-KW"/>
</dbReference>
<proteinExistence type="inferred from homology"/>
<comment type="similarity">
    <text evidence="1">Belongs to the glycosyltransferase 2 family.</text>
</comment>
<dbReference type="AlphaFoldDB" id="A0A367GTF2"/>
<dbReference type="RefSeq" id="WP_114003546.1">
    <property type="nucleotide sequence ID" value="NZ_QGDC01000001.1"/>
</dbReference>
<dbReference type="InterPro" id="IPR029044">
    <property type="entry name" value="Nucleotide-diphossugar_trans"/>
</dbReference>
<feature type="domain" description="Glycosyltransferase 2-like" evidence="4">
    <location>
        <begin position="7"/>
        <end position="121"/>
    </location>
</feature>
<dbReference type="CDD" id="cd00761">
    <property type="entry name" value="Glyco_tranf_GTA_type"/>
    <property type="match status" value="1"/>
</dbReference>
<evidence type="ECO:0000256" key="3">
    <source>
        <dbReference type="ARBA" id="ARBA00022679"/>
    </source>
</evidence>
<comment type="caution">
    <text evidence="5">The sequence shown here is derived from an EMBL/GenBank/DDBJ whole genome shotgun (WGS) entry which is preliminary data.</text>
</comment>
<gene>
    <name evidence="5" type="ORF">DJ568_01960</name>
</gene>
<dbReference type="Gene3D" id="3.90.550.10">
    <property type="entry name" value="Spore Coat Polysaccharide Biosynthesis Protein SpsA, Chain A"/>
    <property type="match status" value="1"/>
</dbReference>
<dbReference type="PANTHER" id="PTHR43179:SF12">
    <property type="entry name" value="GALACTOFURANOSYLTRANSFERASE GLFT2"/>
    <property type="match status" value="1"/>
</dbReference>
<keyword evidence="6" id="KW-1185">Reference proteome</keyword>
<evidence type="ECO:0000256" key="1">
    <source>
        <dbReference type="ARBA" id="ARBA00006739"/>
    </source>
</evidence>
<reference evidence="5 6" key="1">
    <citation type="submission" date="2018-05" db="EMBL/GenBank/DDBJ databases">
        <title>Mucilaginibacter hurinus sp. nov., isolated from briquette warehouse soil.</title>
        <authorList>
            <person name="Choi L."/>
        </authorList>
    </citation>
    <scope>NUCLEOTIDE SEQUENCE [LARGE SCALE GENOMIC DNA]</scope>
    <source>
        <strain evidence="5 6">ZR32</strain>
    </source>
</reference>
<dbReference type="InterPro" id="IPR001173">
    <property type="entry name" value="Glyco_trans_2-like"/>
</dbReference>
<organism evidence="5 6">
    <name type="scientific">Mucilaginibacter hurinus</name>
    <dbReference type="NCBI Taxonomy" id="2201324"/>
    <lineage>
        <taxon>Bacteria</taxon>
        <taxon>Pseudomonadati</taxon>
        <taxon>Bacteroidota</taxon>
        <taxon>Sphingobacteriia</taxon>
        <taxon>Sphingobacteriales</taxon>
        <taxon>Sphingobacteriaceae</taxon>
        <taxon>Mucilaginibacter</taxon>
    </lineage>
</organism>
<dbReference type="Pfam" id="PF00535">
    <property type="entry name" value="Glycos_transf_2"/>
    <property type="match status" value="1"/>
</dbReference>
<evidence type="ECO:0000256" key="2">
    <source>
        <dbReference type="ARBA" id="ARBA00022676"/>
    </source>
</evidence>
<evidence type="ECO:0000313" key="5">
    <source>
        <dbReference type="EMBL" id="RCH56649.1"/>
    </source>
</evidence>
<dbReference type="EMBL" id="QGDC01000001">
    <property type="protein sequence ID" value="RCH56649.1"/>
    <property type="molecule type" value="Genomic_DNA"/>
</dbReference>